<dbReference type="EMBL" id="AFJM02000075">
    <property type="protein sequence ID" value="EMM70402.1"/>
    <property type="molecule type" value="Genomic_DNA"/>
</dbReference>
<name>M6FH09_9LEPT</name>
<protein>
    <submittedName>
        <fullName evidence="1">Uncharacterized protein</fullName>
    </submittedName>
</protein>
<dbReference type="Proteomes" id="UP000012101">
    <property type="component" value="Unassembled WGS sequence"/>
</dbReference>
<proteinExistence type="predicted"/>
<comment type="caution">
    <text evidence="1">The sequence shown here is derived from an EMBL/GenBank/DDBJ whole genome shotgun (WGS) entry which is preliminary data.</text>
</comment>
<dbReference type="AlphaFoldDB" id="M6FH09"/>
<sequence>MEKISNMNSMKNSHQNPIRILLQYGLRRKDSISILCLEPRWELNLYKIFGSIVDWKFFFDLEIRNINKYIGFIYYSDA</sequence>
<evidence type="ECO:0000313" key="2">
    <source>
        <dbReference type="Proteomes" id="UP000012101"/>
    </source>
</evidence>
<accession>M6FH09</accession>
<reference evidence="1 2" key="1">
    <citation type="submission" date="2013-01" db="EMBL/GenBank/DDBJ databases">
        <authorList>
            <person name="Harkins D.M."/>
            <person name="Durkin A.S."/>
            <person name="Brinkac L.M."/>
            <person name="Haft D.H."/>
            <person name="Selengut J.D."/>
            <person name="Sanka R."/>
            <person name="DePew J."/>
            <person name="Purushe J."/>
            <person name="Hospenthal D.R."/>
            <person name="Murray C.K."/>
            <person name="Pimentel G."/>
            <person name="Wasfy M."/>
            <person name="Vinetz J.M."/>
            <person name="Sutton G.G."/>
            <person name="Nierman W.C."/>
            <person name="Fouts D.E."/>
        </authorList>
    </citation>
    <scope>NUCLEOTIDE SEQUENCE [LARGE SCALE GENOMIC DNA]</scope>
    <source>
        <strain evidence="1 2">2006001855</strain>
    </source>
</reference>
<organism evidence="1 2">
    <name type="scientific">Leptospira weilii str. 2006001855</name>
    <dbReference type="NCBI Taxonomy" id="996804"/>
    <lineage>
        <taxon>Bacteria</taxon>
        <taxon>Pseudomonadati</taxon>
        <taxon>Spirochaetota</taxon>
        <taxon>Spirochaetia</taxon>
        <taxon>Leptospirales</taxon>
        <taxon>Leptospiraceae</taxon>
        <taxon>Leptospira</taxon>
    </lineage>
</organism>
<evidence type="ECO:0000313" key="1">
    <source>
        <dbReference type="EMBL" id="EMM70402.1"/>
    </source>
</evidence>
<gene>
    <name evidence="1" type="ORF">LEP1GSC038_1752</name>
</gene>